<protein>
    <submittedName>
        <fullName evidence="2">Uncharacterized protein</fullName>
    </submittedName>
</protein>
<comment type="caution">
    <text evidence="2">The sequence shown here is derived from an EMBL/GenBank/DDBJ whole genome shotgun (WGS) entry which is preliminary data.</text>
</comment>
<reference evidence="2 3" key="1">
    <citation type="journal article" date="2015" name="Genome Announc.">
        <title>Draft Genome Sequence of Burkholderia sp. Strain PML1(12), an Ectomycorrhizosphere-Inhabiting Bacterium with Effective Mineral-Weathering Ability.</title>
        <authorList>
            <person name="Uroz S."/>
            <person name="Oger P."/>
        </authorList>
    </citation>
    <scope>NUCLEOTIDE SEQUENCE [LARGE SCALE GENOMIC DNA]</scope>
    <source>
        <strain evidence="3">PML1(12)</strain>
    </source>
</reference>
<dbReference type="Proteomes" id="UP000035963">
    <property type="component" value="Unassembled WGS sequence"/>
</dbReference>
<dbReference type="Gene3D" id="1.20.1250.20">
    <property type="entry name" value="MFS general substrate transporter like domains"/>
    <property type="match status" value="1"/>
</dbReference>
<gene>
    <name evidence="2" type="ORF">EOS_42255</name>
</gene>
<dbReference type="PATRIC" id="fig|908627.4.peg.9501"/>
<sequence>MIAHYVPARMSGFMMGAYYVATGVSQYLGSAVANFARMPSNDLGSLQSLPLYMKLFFGLGWVAAGGAAVAVILLPLLNRLSREHRRCVEAVRRGTDPFPPPKPAPVR</sequence>
<dbReference type="InterPro" id="IPR036259">
    <property type="entry name" value="MFS_trans_sf"/>
</dbReference>
<evidence type="ECO:0000313" key="3">
    <source>
        <dbReference type="Proteomes" id="UP000035963"/>
    </source>
</evidence>
<keyword evidence="1" id="KW-1133">Transmembrane helix</keyword>
<dbReference type="AlphaFoldDB" id="A0A0J1CI03"/>
<accession>A0A0J1CI03</accession>
<name>A0A0J1CI03_9BURK</name>
<feature type="transmembrane region" description="Helical" evidence="1">
    <location>
        <begin position="12"/>
        <end position="35"/>
    </location>
</feature>
<keyword evidence="1" id="KW-0472">Membrane</keyword>
<dbReference type="SUPFAM" id="SSF103473">
    <property type="entry name" value="MFS general substrate transporter"/>
    <property type="match status" value="1"/>
</dbReference>
<dbReference type="EMBL" id="AEJF01000260">
    <property type="protein sequence ID" value="KLU20292.1"/>
    <property type="molecule type" value="Genomic_DNA"/>
</dbReference>
<evidence type="ECO:0000256" key="1">
    <source>
        <dbReference type="SAM" id="Phobius"/>
    </source>
</evidence>
<organism evidence="2 3">
    <name type="scientific">Caballeronia mineralivorans PML1(12)</name>
    <dbReference type="NCBI Taxonomy" id="908627"/>
    <lineage>
        <taxon>Bacteria</taxon>
        <taxon>Pseudomonadati</taxon>
        <taxon>Pseudomonadota</taxon>
        <taxon>Betaproteobacteria</taxon>
        <taxon>Burkholderiales</taxon>
        <taxon>Burkholderiaceae</taxon>
        <taxon>Caballeronia</taxon>
    </lineage>
</organism>
<keyword evidence="3" id="KW-1185">Reference proteome</keyword>
<proteinExistence type="predicted"/>
<feature type="transmembrane region" description="Helical" evidence="1">
    <location>
        <begin position="55"/>
        <end position="77"/>
    </location>
</feature>
<keyword evidence="1" id="KW-0812">Transmembrane</keyword>
<evidence type="ECO:0000313" key="2">
    <source>
        <dbReference type="EMBL" id="KLU20292.1"/>
    </source>
</evidence>